<feature type="compositionally biased region" description="Basic and acidic residues" evidence="1">
    <location>
        <begin position="512"/>
        <end position="521"/>
    </location>
</feature>
<feature type="compositionally biased region" description="Pro residues" evidence="1">
    <location>
        <begin position="215"/>
        <end position="259"/>
    </location>
</feature>
<comment type="caution">
    <text evidence="3">The sequence shown here is derived from an EMBL/GenBank/DDBJ whole genome shotgun (WGS) entry which is preliminary data.</text>
</comment>
<proteinExistence type="predicted"/>
<feature type="compositionally biased region" description="Basic and acidic residues" evidence="1">
    <location>
        <begin position="478"/>
        <end position="501"/>
    </location>
</feature>
<protein>
    <submittedName>
        <fullName evidence="3">DgyrCDS10875</fullName>
    </submittedName>
</protein>
<dbReference type="InterPro" id="IPR055264">
    <property type="entry name" value="BOD1/SHG1_dom"/>
</dbReference>
<dbReference type="PANTHER" id="PTHR31532:SF10">
    <property type="entry name" value="BIORIENTATION OF CHROMOSOMES IN CELL DIVISION PROTEIN 1-LIKE 1"/>
    <property type="match status" value="1"/>
</dbReference>
<name>A0A7I8W3J7_9ANNE</name>
<feature type="compositionally biased region" description="Basic residues" evidence="1">
    <location>
        <begin position="636"/>
        <end position="647"/>
    </location>
</feature>
<feature type="compositionally biased region" description="Basic residues" evidence="1">
    <location>
        <begin position="524"/>
        <end position="533"/>
    </location>
</feature>
<feature type="region of interest" description="Disordered" evidence="1">
    <location>
        <begin position="146"/>
        <end position="174"/>
    </location>
</feature>
<feature type="compositionally biased region" description="Basic and acidic residues" evidence="1">
    <location>
        <begin position="379"/>
        <end position="391"/>
    </location>
</feature>
<feature type="domain" description="BOD1/SHG1" evidence="2">
    <location>
        <begin position="25"/>
        <end position="114"/>
    </location>
</feature>
<dbReference type="PANTHER" id="PTHR31532">
    <property type="entry name" value="BIORIENTATION OF CHROMOSOMES IN CELL DIVISION 1 FAMILY MEMBER"/>
    <property type="match status" value="1"/>
</dbReference>
<reference evidence="3 4" key="1">
    <citation type="submission" date="2020-08" db="EMBL/GenBank/DDBJ databases">
        <authorList>
            <person name="Hejnol A."/>
        </authorList>
    </citation>
    <scope>NUCLEOTIDE SEQUENCE [LARGE SCALE GENOMIC DNA]</scope>
</reference>
<dbReference type="GO" id="GO:0031297">
    <property type="term" value="P:replication fork processing"/>
    <property type="evidence" value="ECO:0007669"/>
    <property type="project" value="TreeGrafter"/>
</dbReference>
<evidence type="ECO:0000313" key="3">
    <source>
        <dbReference type="EMBL" id="CAD5122450.1"/>
    </source>
</evidence>
<dbReference type="GO" id="GO:0048188">
    <property type="term" value="C:Set1C/COMPASS complex"/>
    <property type="evidence" value="ECO:0007669"/>
    <property type="project" value="TreeGrafter"/>
</dbReference>
<evidence type="ECO:0000313" key="4">
    <source>
        <dbReference type="Proteomes" id="UP000549394"/>
    </source>
</evidence>
<feature type="compositionally biased region" description="Polar residues" evidence="1">
    <location>
        <begin position="660"/>
        <end position="670"/>
    </location>
</feature>
<evidence type="ECO:0000259" key="2">
    <source>
        <dbReference type="Pfam" id="PF05205"/>
    </source>
</evidence>
<feature type="compositionally biased region" description="Polar residues" evidence="1">
    <location>
        <begin position="585"/>
        <end position="603"/>
    </location>
</feature>
<evidence type="ECO:0000256" key="1">
    <source>
        <dbReference type="SAM" id="MobiDB-lite"/>
    </source>
</evidence>
<feature type="compositionally biased region" description="Low complexity" evidence="1">
    <location>
        <begin position="456"/>
        <end position="469"/>
    </location>
</feature>
<dbReference type="OrthoDB" id="7605699at2759"/>
<sequence>MDRYKGQSSKNQSKKNSTVEDICNLVKKRGLFDKIRKEVFKDAENSPDLERLKSRVRDYVESFTANVRWHPGLNRSKLREELKQELMKSKTLSRGVDNIIRDHLRPTVNKYRKDHDKIACEVFDVTFEDFESRDKYFTEYERNQIGEPYYTPNTTAHPPPSLRGPPSATNTPVNLSPGAAIHPIPQQNVFPSPPSIPRMPSNIIPNMGWSNQPPCPPVVLPPPEDIGPNIKPPLPPLPPPSPPKPDTPPPPPEQPPAPPVEEETIYEQMETQIISSFENKLPDHIKLEDNLIETPKTENLGVSHEDVDMDIDTDEEKPLIMPDIPKEDVAKDDEKQKEEKISPWKNQVAQFEDLQLSDVTVSSVHTSDISLTSSDDDKDVEKTKTPEQKKEKKEKKKRKKQETVAERHCRPQRKRIVNRKYASKDFSSFYNELENTDSDADNKVTSTSSKDKKPQKQSPYSSSTPSPYYVAEEQAEAAPKKLERTTKNPEVDTPKEEKPAREPSPNPKGSSKRYDSSDLYKPRTSLRRSRRQSSPKFDDTDVYAPYRGSERAKSNNKTVSRRSSSKSESKKSNINTPDSPVANEPTESSTAIKTRLGQRSSGIPTDPRKKAKEKVYESVSEGELIDDDDEKDIRKEKKTQKVTKPPRRKSEEEEGEITDGSLSSISLDPI</sequence>
<dbReference type="EMBL" id="CAJFCJ010000017">
    <property type="protein sequence ID" value="CAD5122450.1"/>
    <property type="molecule type" value="Genomic_DNA"/>
</dbReference>
<feature type="region of interest" description="Disordered" evidence="1">
    <location>
        <begin position="292"/>
        <end position="344"/>
    </location>
</feature>
<organism evidence="3 4">
    <name type="scientific">Dimorphilus gyrociliatus</name>
    <dbReference type="NCBI Taxonomy" id="2664684"/>
    <lineage>
        <taxon>Eukaryota</taxon>
        <taxon>Metazoa</taxon>
        <taxon>Spiralia</taxon>
        <taxon>Lophotrochozoa</taxon>
        <taxon>Annelida</taxon>
        <taxon>Polychaeta</taxon>
        <taxon>Polychaeta incertae sedis</taxon>
        <taxon>Dinophilidae</taxon>
        <taxon>Dimorphilus</taxon>
    </lineage>
</organism>
<gene>
    <name evidence="3" type="ORF">DGYR_LOCUS10261</name>
</gene>
<feature type="region of interest" description="Disordered" evidence="1">
    <location>
        <begin position="215"/>
        <end position="277"/>
    </location>
</feature>
<accession>A0A7I8W3J7</accession>
<dbReference type="Proteomes" id="UP000549394">
    <property type="component" value="Unassembled WGS sequence"/>
</dbReference>
<feature type="compositionally biased region" description="Low complexity" evidence="1">
    <location>
        <begin position="357"/>
        <end position="373"/>
    </location>
</feature>
<dbReference type="AlphaFoldDB" id="A0A7I8W3J7"/>
<keyword evidence="4" id="KW-1185">Reference proteome</keyword>
<feature type="region of interest" description="Disordered" evidence="1">
    <location>
        <begin position="357"/>
        <end position="670"/>
    </location>
</feature>
<dbReference type="Pfam" id="PF05205">
    <property type="entry name" value="COMPASS-Shg1"/>
    <property type="match status" value="1"/>
</dbReference>
<feature type="compositionally biased region" description="Basic and acidic residues" evidence="1">
    <location>
        <begin position="324"/>
        <end position="342"/>
    </location>
</feature>